<dbReference type="AlphaFoldDB" id="A0A078B4G5"/>
<keyword evidence="1 2" id="KW-0238">DNA-binding</keyword>
<dbReference type="GO" id="GO:0005634">
    <property type="term" value="C:nucleus"/>
    <property type="evidence" value="ECO:0007669"/>
    <property type="project" value="UniProtKB-SubCell"/>
</dbReference>
<dbReference type="SUPFAM" id="SSF46689">
    <property type="entry name" value="Homeodomain-like"/>
    <property type="match status" value="1"/>
</dbReference>
<evidence type="ECO:0000256" key="1">
    <source>
        <dbReference type="PROSITE-ProRule" id="PRU00108"/>
    </source>
</evidence>
<evidence type="ECO:0000313" key="5">
    <source>
        <dbReference type="EMBL" id="CDW88112.1"/>
    </source>
</evidence>
<dbReference type="InterPro" id="IPR009057">
    <property type="entry name" value="Homeodomain-like_sf"/>
</dbReference>
<dbReference type="InParanoid" id="A0A078B4G5"/>
<protein>
    <recommendedName>
        <fullName evidence="4">Homeobox domain-containing protein</fullName>
    </recommendedName>
</protein>
<gene>
    <name evidence="5" type="primary">Contig4295.g4599</name>
    <name evidence="5" type="ORF">STYLEM_17228</name>
</gene>
<reference evidence="5 6" key="1">
    <citation type="submission" date="2014-06" db="EMBL/GenBank/DDBJ databases">
        <authorList>
            <person name="Swart Estienne"/>
        </authorList>
    </citation>
    <scope>NUCLEOTIDE SEQUENCE [LARGE SCALE GENOMIC DNA]</scope>
    <source>
        <strain evidence="5 6">130c</strain>
    </source>
</reference>
<feature type="domain" description="Homeobox" evidence="4">
    <location>
        <begin position="142"/>
        <end position="202"/>
    </location>
</feature>
<keyword evidence="1 2" id="KW-0371">Homeobox</keyword>
<dbReference type="PROSITE" id="PS50071">
    <property type="entry name" value="HOMEOBOX_2"/>
    <property type="match status" value="1"/>
</dbReference>
<comment type="subcellular location">
    <subcellularLocation>
        <location evidence="1 2">Nucleus</location>
    </subcellularLocation>
</comment>
<dbReference type="Gene3D" id="1.10.10.60">
    <property type="entry name" value="Homeodomain-like"/>
    <property type="match status" value="1"/>
</dbReference>
<dbReference type="InterPro" id="IPR001356">
    <property type="entry name" value="HD"/>
</dbReference>
<dbReference type="Pfam" id="PF00046">
    <property type="entry name" value="Homeodomain"/>
    <property type="match status" value="1"/>
</dbReference>
<evidence type="ECO:0000313" key="6">
    <source>
        <dbReference type="Proteomes" id="UP000039865"/>
    </source>
</evidence>
<dbReference type="SMART" id="SM00389">
    <property type="entry name" value="HOX"/>
    <property type="match status" value="1"/>
</dbReference>
<name>A0A078B4G5_STYLE</name>
<dbReference type="OrthoDB" id="326000at2759"/>
<feature type="compositionally biased region" description="Basic and acidic residues" evidence="3">
    <location>
        <begin position="78"/>
        <end position="89"/>
    </location>
</feature>
<evidence type="ECO:0000259" key="4">
    <source>
        <dbReference type="PROSITE" id="PS50071"/>
    </source>
</evidence>
<proteinExistence type="predicted"/>
<dbReference type="EMBL" id="CCKQ01016230">
    <property type="protein sequence ID" value="CDW88112.1"/>
    <property type="molecule type" value="Genomic_DNA"/>
</dbReference>
<evidence type="ECO:0000256" key="3">
    <source>
        <dbReference type="SAM" id="MobiDB-lite"/>
    </source>
</evidence>
<feature type="region of interest" description="Disordered" evidence="3">
    <location>
        <begin position="56"/>
        <end position="89"/>
    </location>
</feature>
<keyword evidence="1 2" id="KW-0539">Nucleus</keyword>
<sequence>MEELEDYDKFYDSFFVQQGNVSKSNQNSSLSQKNSEDQFEGLLLDIFRNEYNSKGLSSHTWSRKNSTTSQIVDSGSSLKEEEQTEQKDGNIRITQEISQQDYQKQGCSFNTTNDQINFESKKHLENFQNLNKSKTYKRQQLKKSNATASAKSKEQIHFLESHFIQNQRWSNERIQEMSKEIGLTFYKIYKWNWDRRMALKKYHEQDKYCDYRYIKIFEVRKFPRNQEDVQEIISDDSTDYKIFNIRKI</sequence>
<organism evidence="5 6">
    <name type="scientific">Stylonychia lemnae</name>
    <name type="common">Ciliate</name>
    <dbReference type="NCBI Taxonomy" id="5949"/>
    <lineage>
        <taxon>Eukaryota</taxon>
        <taxon>Sar</taxon>
        <taxon>Alveolata</taxon>
        <taxon>Ciliophora</taxon>
        <taxon>Intramacronucleata</taxon>
        <taxon>Spirotrichea</taxon>
        <taxon>Stichotrichia</taxon>
        <taxon>Sporadotrichida</taxon>
        <taxon>Oxytrichidae</taxon>
        <taxon>Stylonychinae</taxon>
        <taxon>Stylonychia</taxon>
    </lineage>
</organism>
<feature type="compositionally biased region" description="Polar residues" evidence="3">
    <location>
        <begin position="56"/>
        <end position="77"/>
    </location>
</feature>
<keyword evidence="6" id="KW-1185">Reference proteome</keyword>
<dbReference type="CDD" id="cd00086">
    <property type="entry name" value="homeodomain"/>
    <property type="match status" value="1"/>
</dbReference>
<accession>A0A078B4G5</accession>
<feature type="DNA-binding region" description="Homeobox" evidence="1">
    <location>
        <begin position="144"/>
        <end position="203"/>
    </location>
</feature>
<dbReference type="Proteomes" id="UP000039865">
    <property type="component" value="Unassembled WGS sequence"/>
</dbReference>
<evidence type="ECO:0000256" key="2">
    <source>
        <dbReference type="RuleBase" id="RU000682"/>
    </source>
</evidence>
<dbReference type="GO" id="GO:0003677">
    <property type="term" value="F:DNA binding"/>
    <property type="evidence" value="ECO:0007669"/>
    <property type="project" value="UniProtKB-UniRule"/>
</dbReference>